<evidence type="ECO:0000256" key="11">
    <source>
        <dbReference type="ARBA" id="ARBA00024791"/>
    </source>
</evidence>
<comment type="caution">
    <text evidence="20">The sequence shown here is derived from an EMBL/GenBank/DDBJ whole genome shotgun (WGS) entry which is preliminary data.</text>
</comment>
<dbReference type="SMART" id="SM00320">
    <property type="entry name" value="WD40"/>
    <property type="match status" value="7"/>
</dbReference>
<evidence type="ECO:0000313" key="20">
    <source>
        <dbReference type="EMBL" id="KAK2721437.1"/>
    </source>
</evidence>
<dbReference type="Pfam" id="PF00400">
    <property type="entry name" value="WD40"/>
    <property type="match status" value="5"/>
</dbReference>
<dbReference type="Gene3D" id="2.130.10.10">
    <property type="entry name" value="YVTN repeat-like/Quinoprotein amine dehydrogenase"/>
    <property type="match status" value="1"/>
</dbReference>
<keyword evidence="10 15" id="KW-0472">Membrane</keyword>
<keyword evidence="7 15" id="KW-0931">ER-Golgi transport</keyword>
<evidence type="ECO:0000256" key="14">
    <source>
        <dbReference type="ARBA" id="ARBA00073979"/>
    </source>
</evidence>
<dbReference type="PRINTS" id="PR00320">
    <property type="entry name" value="GPROTEINBRPT"/>
</dbReference>
<evidence type="ECO:0000256" key="4">
    <source>
        <dbReference type="ARBA" id="ARBA00022490"/>
    </source>
</evidence>
<dbReference type="InterPro" id="IPR015943">
    <property type="entry name" value="WD40/YVTN_repeat-like_dom_sf"/>
</dbReference>
<dbReference type="InterPro" id="IPR006692">
    <property type="entry name" value="Beta-prop_COPA/B_2nd"/>
</dbReference>
<dbReference type="GO" id="GO:0006890">
    <property type="term" value="P:retrograde vesicle-mediated transport, Golgi to endoplasmic reticulum"/>
    <property type="evidence" value="ECO:0007669"/>
    <property type="project" value="TreeGrafter"/>
</dbReference>
<dbReference type="InterPro" id="IPR036322">
    <property type="entry name" value="WD40_repeat_dom_sf"/>
</dbReference>
<evidence type="ECO:0000313" key="21">
    <source>
        <dbReference type="Proteomes" id="UP001187531"/>
    </source>
</evidence>
<organism evidence="20 21">
    <name type="scientific">Artemia franciscana</name>
    <name type="common">Brine shrimp</name>
    <name type="synonym">Artemia sanfranciscana</name>
    <dbReference type="NCBI Taxonomy" id="6661"/>
    <lineage>
        <taxon>Eukaryota</taxon>
        <taxon>Metazoa</taxon>
        <taxon>Ecdysozoa</taxon>
        <taxon>Arthropoda</taxon>
        <taxon>Crustacea</taxon>
        <taxon>Branchiopoda</taxon>
        <taxon>Anostraca</taxon>
        <taxon>Artemiidae</taxon>
        <taxon>Artemia</taxon>
    </lineage>
</organism>
<keyword evidence="4 15" id="KW-0963">Cytoplasm</keyword>
<dbReference type="FunFam" id="2.130.10.10:FF:000010">
    <property type="entry name" value="Coatomer subunit alpha"/>
    <property type="match status" value="1"/>
</dbReference>
<dbReference type="PANTHER" id="PTHR19876:SF1">
    <property type="entry name" value="COATOMER SUBUNIT ALPHA"/>
    <property type="match status" value="1"/>
</dbReference>
<evidence type="ECO:0000259" key="18">
    <source>
        <dbReference type="Pfam" id="PF06957"/>
    </source>
</evidence>
<protein>
    <recommendedName>
        <fullName evidence="14 15">Coatomer subunit alpha</fullName>
    </recommendedName>
</protein>
<feature type="repeat" description="WD" evidence="16">
    <location>
        <begin position="89"/>
        <end position="130"/>
    </location>
</feature>
<dbReference type="PROSITE" id="PS50294">
    <property type="entry name" value="WD_REPEATS_REGION"/>
    <property type="match status" value="5"/>
</dbReference>
<dbReference type="GO" id="GO:0005198">
    <property type="term" value="F:structural molecule activity"/>
    <property type="evidence" value="ECO:0007669"/>
    <property type="project" value="InterPro"/>
</dbReference>
<evidence type="ECO:0000259" key="19">
    <source>
        <dbReference type="Pfam" id="PF23953"/>
    </source>
</evidence>
<gene>
    <name evidence="20" type="ORF">QYM36_003658</name>
</gene>
<keyword evidence="3 15" id="KW-0813">Transport</keyword>
<proteinExistence type="predicted"/>
<dbReference type="FunFam" id="1.25.40.470:FF:000002">
    <property type="entry name" value="Coatomer subunit alpha"/>
    <property type="match status" value="1"/>
</dbReference>
<dbReference type="GO" id="GO:0000139">
    <property type="term" value="C:Golgi membrane"/>
    <property type="evidence" value="ECO:0007669"/>
    <property type="project" value="UniProtKB-SubCell"/>
</dbReference>
<dbReference type="InterPro" id="IPR016391">
    <property type="entry name" value="Coatomer_asu"/>
</dbReference>
<name>A0AA88L8V8_ARTSF</name>
<evidence type="ECO:0000256" key="12">
    <source>
        <dbReference type="ARBA" id="ARBA00057585"/>
    </source>
</evidence>
<evidence type="ECO:0000256" key="6">
    <source>
        <dbReference type="ARBA" id="ARBA00022737"/>
    </source>
</evidence>
<evidence type="ECO:0000256" key="8">
    <source>
        <dbReference type="ARBA" id="ARBA00022927"/>
    </source>
</evidence>
<evidence type="ECO:0000256" key="16">
    <source>
        <dbReference type="PROSITE-ProRule" id="PRU00221"/>
    </source>
</evidence>
<keyword evidence="6" id="KW-0677">Repeat</keyword>
<reference evidence="20" key="1">
    <citation type="submission" date="2023-07" db="EMBL/GenBank/DDBJ databases">
        <title>Chromosome-level genome assembly of Artemia franciscana.</title>
        <authorList>
            <person name="Jo E."/>
        </authorList>
    </citation>
    <scope>NUCLEOTIDE SEQUENCE</scope>
    <source>
        <tissue evidence="20">Whole body</tissue>
    </source>
</reference>
<feature type="repeat" description="WD" evidence="16">
    <location>
        <begin position="131"/>
        <end position="163"/>
    </location>
</feature>
<sequence length="1211" mass="136974">MLTKFETKSARVKGITFHHKRPWVLASLHTGAIQLWDYRMCAMLDKFEEHEGPVRGIDFHNQQPLFVSGGDDYKIKVWNYTQKRCLYTLVGHLDYIRTTFFHNECPWVLSASDDQTIRIWNWQSRSCISVVTGHNHYVMCAQFHPTQNLIVSASLDQTVRVWDFTGLRKKNIAPSMGGMDEHLRNPAAPDLFGQADVAVKYLLEGHDRGVNWAAFHPSLPLIISGADDRIVKLWRMNETKAWEVDTCRGHYNNVSCCLFHPRQDLIISNSEDRSIRVWDLQKRTCLKTFRRDTDRFWVMAAHPTLNLFAAGHDSGMLIFKLEKERPAYTVHGNLLYYIKDKLLRRLDFTTDKDVGIMQVKVGRTNPTSLSFNQSENAILVSTRDSMENSSYDLYTIPREGDSQNPPEPIESKRSQGLTAYWVARNRFAVLDRSQGIIIKTEKNETSKKVSISSLSPEEIYPANPGMLLVRDLEGVSLHDIQQRKVIATVKLAKCRYVVWSSDMNLVALMAKHNIVICDKKLDTICQIHDNSKLKSGAWDDSGVFIYTTSNHIKYCLTNGDSGTIRTIELPVYLTRVIGKTIYCLDRECKPRILTIDPTEYKLKLALVQRKYEDVLQMVRNAKLVGQSIISYLHKKGYPEVALHFVSDEKTRFALAIECSQIQVAKEAAMVLNNKACWEKLAEVAKGQGNHEVAAECYRRTKNFSKLSHLYFVTGQLDKLKKMSLVAEKLKDYQGQFQSALLLGDVRERVKILEQTGQNVLAYHTARTHGLEEEAAHLLHKIDAEKLPVPNPEAKLLVPMPPIQPMTENWPMLSMSRGFFEATIATKGRSQLNAALVAEDMEEVPAAGGWDSDAIGVGDEAEITEFQDALEPDEGTGWDVDEDIDIPVDVDIGPALHTVEGYFAAPARGTSITQTWVNNSQLPAEHILAGSFESAFRLLHNQVGIVNFEPLKPLFMSTFSRSKVSFPAMPSTPSMVAYPSRKGATPKPAVAISIVDLQERLKVCYKLTSLGKFLEAVEQFRSLLLSIPLLIVDTKQEASLANEILWLCREYILGCQMEMHRKELPKATQEEQKRVCELAAYFTHCDLQPPHKILTLRTAVTLFYKINNFKTAANFARRLIELGPTPEVGAQIRKILLVCEKNEVDSVEVDYDEFNPFAICPASYTPIYKGKSEVKCSLCEASYCPRFKGIVCKVCNVAEVGKECSGLKIQSR</sequence>
<keyword evidence="21" id="KW-1185">Reference proteome</keyword>
<dbReference type="PROSITE" id="PS50082">
    <property type="entry name" value="WD_REPEATS_2"/>
    <property type="match status" value="5"/>
</dbReference>
<evidence type="ECO:0000256" key="7">
    <source>
        <dbReference type="ARBA" id="ARBA00022892"/>
    </source>
</evidence>
<evidence type="ECO:0000256" key="2">
    <source>
        <dbReference type="ARBA" id="ARBA00004347"/>
    </source>
</evidence>
<dbReference type="AlphaFoldDB" id="A0AA88L8V8"/>
<feature type="domain" description="Coatomer alpha subunit C-terminal" evidence="18">
    <location>
        <begin position="816"/>
        <end position="1209"/>
    </location>
</feature>
<dbReference type="InterPro" id="IPR050844">
    <property type="entry name" value="Coatomer_complex_subunit"/>
</dbReference>
<dbReference type="Pfam" id="PF23953">
    <property type="entry name" value="TPR_COPA_B"/>
    <property type="match status" value="1"/>
</dbReference>
<evidence type="ECO:0000259" key="17">
    <source>
        <dbReference type="Pfam" id="PF04053"/>
    </source>
</evidence>
<comment type="function">
    <text evidence="11">The coatomer is a cytosolic protein complex that binds to dilysine motifs and reversibly associates with Golgi non-clathrin-coated vesicles, which further mediate biosynthetic protein transport from the ER, via the Golgi up to the trans Golgi network. Coatomer complex is required for budding from Golgi membranes, and is essential for the retrograde Golgi-to-ER transport of dilysine-tagged proteins. In mammals, the coatomer can only be recruited by membranes associated to ADP-ribosylation factors (ARFs), which are small GTP-binding proteins; the complex also influences the Golgi structural integrity, as well as the processing, activity, and endocytic recycling of LDL receptors.</text>
</comment>
<evidence type="ECO:0000256" key="9">
    <source>
        <dbReference type="ARBA" id="ARBA00023034"/>
    </source>
</evidence>
<accession>A0AA88L8V8</accession>
<dbReference type="CDD" id="cd22948">
    <property type="entry name" value="Coatomer_WDAD_alpha"/>
    <property type="match status" value="1"/>
</dbReference>
<evidence type="ECO:0000256" key="3">
    <source>
        <dbReference type="ARBA" id="ARBA00022448"/>
    </source>
</evidence>
<dbReference type="InterPro" id="IPR020472">
    <property type="entry name" value="WD40_PAC1"/>
</dbReference>
<feature type="repeat" description="WD" evidence="16">
    <location>
        <begin position="203"/>
        <end position="244"/>
    </location>
</feature>
<evidence type="ECO:0000256" key="15">
    <source>
        <dbReference type="PIRNR" id="PIRNR003354"/>
    </source>
</evidence>
<dbReference type="InterPro" id="IPR001680">
    <property type="entry name" value="WD40_rpt"/>
</dbReference>
<feature type="repeat" description="WD" evidence="16">
    <location>
        <begin position="247"/>
        <end position="288"/>
    </location>
</feature>
<dbReference type="GO" id="GO:0006886">
    <property type="term" value="P:intracellular protein transport"/>
    <property type="evidence" value="ECO:0007669"/>
    <property type="project" value="UniProtKB-UniRule"/>
</dbReference>
<dbReference type="PIRSF" id="PIRSF003354">
    <property type="entry name" value="Coatomer_alpha_subunit"/>
    <property type="match status" value="1"/>
</dbReference>
<dbReference type="InterPro" id="IPR010714">
    <property type="entry name" value="Coatomer_asu_C"/>
</dbReference>
<dbReference type="CDD" id="cd00200">
    <property type="entry name" value="WD40"/>
    <property type="match status" value="1"/>
</dbReference>
<dbReference type="PANTHER" id="PTHR19876">
    <property type="entry name" value="COATOMER"/>
    <property type="match status" value="1"/>
</dbReference>
<keyword evidence="9 15" id="KW-0333">Golgi apparatus</keyword>
<feature type="domain" description="COPA/B second beta-propeller" evidence="17">
    <location>
        <begin position="363"/>
        <end position="585"/>
    </location>
</feature>
<comment type="function">
    <text evidence="12">Xenin stimulates exocrine pancreatic secretion. It inhibits pentagastrin-stimulated secretion of acid, to induce exocrine pancreatic secretion and to affect small and large intestinal motility. In the gut, xenin interacts with the neurotensin receptor.</text>
</comment>
<evidence type="ECO:0000256" key="5">
    <source>
        <dbReference type="ARBA" id="ARBA00022574"/>
    </source>
</evidence>
<evidence type="ECO:0000256" key="13">
    <source>
        <dbReference type="ARBA" id="ARBA00062633"/>
    </source>
</evidence>
<dbReference type="Pfam" id="PF06957">
    <property type="entry name" value="COPI_C"/>
    <property type="match status" value="1"/>
</dbReference>
<dbReference type="InterPro" id="IPR047312">
    <property type="entry name" value="Coatomer_alpha_WD-assoc_reg"/>
</dbReference>
<dbReference type="GO" id="GO:0030126">
    <property type="term" value="C:COPI vesicle coat"/>
    <property type="evidence" value="ECO:0007669"/>
    <property type="project" value="UniProtKB-UniRule"/>
</dbReference>
<dbReference type="Gene3D" id="1.25.40.470">
    <property type="match status" value="1"/>
</dbReference>
<keyword evidence="5 16" id="KW-0853">WD repeat</keyword>
<feature type="repeat" description="WD" evidence="16">
    <location>
        <begin position="47"/>
        <end position="88"/>
    </location>
</feature>
<dbReference type="GO" id="GO:0006888">
    <property type="term" value="P:endoplasmic reticulum to Golgi vesicle-mediated transport"/>
    <property type="evidence" value="ECO:0007669"/>
    <property type="project" value="InterPro"/>
</dbReference>
<dbReference type="GO" id="GO:0006891">
    <property type="term" value="P:intra-Golgi vesicle-mediated transport"/>
    <property type="evidence" value="ECO:0007669"/>
    <property type="project" value="TreeGrafter"/>
</dbReference>
<dbReference type="SUPFAM" id="SSF75011">
    <property type="entry name" value="3-carboxy-cis,cis-mucoante lactonizing enzyme"/>
    <property type="match status" value="1"/>
</dbReference>
<evidence type="ECO:0000256" key="1">
    <source>
        <dbReference type="ARBA" id="ARBA00004255"/>
    </source>
</evidence>
<keyword evidence="8 15" id="KW-0653">Protein transport</keyword>
<dbReference type="Pfam" id="PF04053">
    <property type="entry name" value="B-prop_COPA_B_2nd"/>
    <property type="match status" value="1"/>
</dbReference>
<dbReference type="InterPro" id="IPR056176">
    <property type="entry name" value="TPR_COPA_B"/>
</dbReference>
<comment type="subunit">
    <text evidence="13">Oligomeric complex that consists of at least the alpha, beta, beta', gamma, delta, epsilon and zeta subunits. Interacts with SCYL1. Interacts with JAGN1. Interacts with TMEM41B. Interacts with SVEP1. Probably interacts with PEX11A.</text>
</comment>
<dbReference type="EMBL" id="JAVRJZ010000006">
    <property type="protein sequence ID" value="KAK2721437.1"/>
    <property type="molecule type" value="Genomic_DNA"/>
</dbReference>
<feature type="domain" description="COPA/B TPR" evidence="19">
    <location>
        <begin position="626"/>
        <end position="769"/>
    </location>
</feature>
<comment type="subcellular location">
    <subcellularLocation>
        <location evidence="15">Cytoplasm</location>
    </subcellularLocation>
    <subcellularLocation>
        <location evidence="1 15">Golgi apparatus membrane</location>
        <topology evidence="1 15">Peripheral membrane protein</topology>
        <orientation evidence="1">Cytoplasmic side</orientation>
    </subcellularLocation>
    <subcellularLocation>
        <location evidence="2">Cytoplasmic vesicle</location>
        <location evidence="2">COPI-coated vesicle membrane</location>
        <topology evidence="2">Peripheral membrane protein</topology>
        <orientation evidence="2">Cytoplasmic side</orientation>
    </subcellularLocation>
</comment>
<evidence type="ECO:0000256" key="10">
    <source>
        <dbReference type="ARBA" id="ARBA00023136"/>
    </source>
</evidence>
<dbReference type="SUPFAM" id="SSF50978">
    <property type="entry name" value="WD40 repeat-like"/>
    <property type="match status" value="1"/>
</dbReference>
<dbReference type="Proteomes" id="UP001187531">
    <property type="component" value="Unassembled WGS sequence"/>
</dbReference>